<evidence type="ECO:0000313" key="12">
    <source>
        <dbReference type="RefSeq" id="XP_028383820.2"/>
    </source>
</evidence>
<dbReference type="FunFam" id="3.40.50.150:FF:000001">
    <property type="entry name" value="Fibrillarin like 1"/>
    <property type="match status" value="1"/>
</dbReference>
<dbReference type="PANTHER" id="PTHR10335:SF6">
    <property type="entry name" value="RRNA_TRNA 2'-O-METHYLTRANSFERASE FIBRILLARIN-LIKE PROTEIN 1"/>
    <property type="match status" value="1"/>
</dbReference>
<dbReference type="KEGG" id="pdic:114509610"/>
<organism evidence="11 12">
    <name type="scientific">Phyllostomus discolor</name>
    <name type="common">pale spear-nosed bat</name>
    <dbReference type="NCBI Taxonomy" id="89673"/>
    <lineage>
        <taxon>Eukaryota</taxon>
        <taxon>Metazoa</taxon>
        <taxon>Chordata</taxon>
        <taxon>Craniata</taxon>
        <taxon>Vertebrata</taxon>
        <taxon>Euteleostomi</taxon>
        <taxon>Mammalia</taxon>
        <taxon>Eutheria</taxon>
        <taxon>Laurasiatheria</taxon>
        <taxon>Chiroptera</taxon>
        <taxon>Yangochiroptera</taxon>
        <taxon>Phyllostomidae</taxon>
        <taxon>Phyllostominae</taxon>
        <taxon>Phyllostomus</taxon>
    </lineage>
</organism>
<dbReference type="CTD" id="345630"/>
<feature type="compositionally biased region" description="Gly residues" evidence="10">
    <location>
        <begin position="102"/>
        <end position="170"/>
    </location>
</feature>
<feature type="compositionally biased region" description="Basic residues" evidence="10">
    <location>
        <begin position="178"/>
        <end position="196"/>
    </location>
</feature>
<evidence type="ECO:0000256" key="1">
    <source>
        <dbReference type="ARBA" id="ARBA00004604"/>
    </source>
</evidence>
<accession>A0A6J2N1D0</accession>
<dbReference type="GeneID" id="114509610"/>
<keyword evidence="4" id="KW-0489">Methyltransferase</keyword>
<keyword evidence="7" id="KW-0694">RNA-binding</keyword>
<evidence type="ECO:0000256" key="5">
    <source>
        <dbReference type="ARBA" id="ARBA00022679"/>
    </source>
</evidence>
<name>A0A6J2N1D0_9CHIR</name>
<dbReference type="FunFam" id="3.30.200.20:FF:000056">
    <property type="entry name" value="Fibrillarin like 1"/>
    <property type="match status" value="1"/>
</dbReference>
<dbReference type="OrthoDB" id="1859733at2759"/>
<dbReference type="Proteomes" id="UP000504628">
    <property type="component" value="Chromosome 13"/>
</dbReference>
<protein>
    <submittedName>
        <fullName evidence="12">rRNA/tRNA 2'-O-methyltransferase fibrillarin-like protein 1</fullName>
    </submittedName>
</protein>
<evidence type="ECO:0000313" key="11">
    <source>
        <dbReference type="Proteomes" id="UP000504628"/>
    </source>
</evidence>
<evidence type="ECO:0000256" key="3">
    <source>
        <dbReference type="ARBA" id="ARBA00022552"/>
    </source>
</evidence>
<comment type="similarity">
    <text evidence="2">Belongs to the methyltransferase superfamily. Fibrillarin family.</text>
</comment>
<evidence type="ECO:0000256" key="10">
    <source>
        <dbReference type="SAM" id="MobiDB-lite"/>
    </source>
</evidence>
<dbReference type="AlphaFoldDB" id="A0A6J2N1D0"/>
<dbReference type="Gene3D" id="3.30.200.20">
    <property type="entry name" value="Phosphorylase Kinase, domain 1"/>
    <property type="match status" value="1"/>
</dbReference>
<reference evidence="12" key="1">
    <citation type="submission" date="2025-08" db="UniProtKB">
        <authorList>
            <consortium name="RefSeq"/>
        </authorList>
    </citation>
    <scope>IDENTIFICATION</scope>
    <source>
        <tissue evidence="12">Muscle</tissue>
    </source>
</reference>
<evidence type="ECO:0000256" key="4">
    <source>
        <dbReference type="ARBA" id="ARBA00022603"/>
    </source>
</evidence>
<dbReference type="InParanoid" id="A0A6J2N1D0"/>
<keyword evidence="11" id="KW-1185">Reference proteome</keyword>
<evidence type="ECO:0000256" key="2">
    <source>
        <dbReference type="ARBA" id="ARBA00010632"/>
    </source>
</evidence>
<dbReference type="SMART" id="SM01206">
    <property type="entry name" value="Fibrillarin"/>
    <property type="match status" value="1"/>
</dbReference>
<dbReference type="GO" id="GO:0008649">
    <property type="term" value="F:rRNA methyltransferase activity"/>
    <property type="evidence" value="ECO:0007669"/>
    <property type="project" value="TreeGrafter"/>
</dbReference>
<dbReference type="Gene3D" id="3.40.50.150">
    <property type="entry name" value="Vaccinia Virus protein VP39"/>
    <property type="match status" value="1"/>
</dbReference>
<dbReference type="SUPFAM" id="SSF53335">
    <property type="entry name" value="S-adenosyl-L-methionine-dependent methyltransferases"/>
    <property type="match status" value="1"/>
</dbReference>
<dbReference type="GO" id="GO:0015030">
    <property type="term" value="C:Cajal body"/>
    <property type="evidence" value="ECO:0007669"/>
    <property type="project" value="TreeGrafter"/>
</dbReference>
<evidence type="ECO:0000256" key="8">
    <source>
        <dbReference type="ARBA" id="ARBA00023242"/>
    </source>
</evidence>
<evidence type="ECO:0000256" key="9">
    <source>
        <dbReference type="ARBA" id="ARBA00023274"/>
    </source>
</evidence>
<dbReference type="GO" id="GO:0003723">
    <property type="term" value="F:RNA binding"/>
    <property type="evidence" value="ECO:0007669"/>
    <property type="project" value="UniProtKB-KW"/>
</dbReference>
<dbReference type="InterPro" id="IPR020813">
    <property type="entry name" value="Fibrillarin_CS"/>
</dbReference>
<gene>
    <name evidence="12" type="primary">FBLL1</name>
</gene>
<proteinExistence type="inferred from homology"/>
<dbReference type="GO" id="GO:0032040">
    <property type="term" value="C:small-subunit processome"/>
    <property type="evidence" value="ECO:0007669"/>
    <property type="project" value="TreeGrafter"/>
</dbReference>
<dbReference type="Pfam" id="PF01269">
    <property type="entry name" value="Fibrillarin"/>
    <property type="match status" value="1"/>
</dbReference>
<dbReference type="PRINTS" id="PR00052">
    <property type="entry name" value="FIBRILLARIN"/>
</dbReference>
<dbReference type="PROSITE" id="PS00566">
    <property type="entry name" value="FIBRILLARIN"/>
    <property type="match status" value="1"/>
</dbReference>
<keyword evidence="9" id="KW-0687">Ribonucleoprotein</keyword>
<feature type="region of interest" description="Disordered" evidence="10">
    <location>
        <begin position="61"/>
        <end position="197"/>
    </location>
</feature>
<evidence type="ECO:0000256" key="7">
    <source>
        <dbReference type="ARBA" id="ARBA00022884"/>
    </source>
</evidence>
<dbReference type="GO" id="GO:1990259">
    <property type="term" value="F:histone H2AQ104 methyltransferase activity"/>
    <property type="evidence" value="ECO:0007669"/>
    <property type="project" value="TreeGrafter"/>
</dbReference>
<dbReference type="NCBIfam" id="NF003276">
    <property type="entry name" value="PRK04266.1-2"/>
    <property type="match status" value="1"/>
</dbReference>
<dbReference type="InterPro" id="IPR029063">
    <property type="entry name" value="SAM-dependent_MTases_sf"/>
</dbReference>
<sequence>MQRVQEVCSNSYNMCREGQPRGCGDCGRAGGDCGRAGWDCGRAGWDRGPQPLSVAAAHSAASGTHGHQPASRAKTTTWNYQPPLKTVTGRPGRAMKSAVGSRGVGSGGRSSGGWGGGWGSSGWSGSGWGSGRGSSKGGGGDGGGSGGKGSFGGRTRSSGGGRGRGRSGGGEGRDRGGGGRRRGGASRGKNRRKKGIKTVSVEPHRHEGVFIYRGAEDALVTLNMVPGHSVYGERRVTVTEGGVKQEYRTWNPFRSKLAAAILGGVDQIHIKPKSRVLYLGAASGTTVSHVSDIVGPEGLVYAVEFSHRAGRDLVNVANKRTNIIPVLEDARHPLKYRMLVGMVDVIFADVAQPDQSRILALNAHTFLRNGGHFLISIKANCIDSTASAEAVFASEVRKLQQENLKPQEQLTLEPYERDHAVVIGVYRPLPKSSSK</sequence>
<evidence type="ECO:0000256" key="6">
    <source>
        <dbReference type="ARBA" id="ARBA00022691"/>
    </source>
</evidence>
<dbReference type="FunCoup" id="A0A6J2N1D0">
    <property type="interactions" value="199"/>
</dbReference>
<dbReference type="GO" id="GO:0031428">
    <property type="term" value="C:box C/D methylation guide snoRNP complex"/>
    <property type="evidence" value="ECO:0007669"/>
    <property type="project" value="TreeGrafter"/>
</dbReference>
<dbReference type="HAMAP" id="MF_00351">
    <property type="entry name" value="RNA_methyltransf_FlpA"/>
    <property type="match status" value="1"/>
</dbReference>
<dbReference type="GO" id="GO:0000494">
    <property type="term" value="P:box C/D sno(s)RNA 3'-end processing"/>
    <property type="evidence" value="ECO:0007669"/>
    <property type="project" value="TreeGrafter"/>
</dbReference>
<dbReference type="PANTHER" id="PTHR10335">
    <property type="entry name" value="RRNA 2-O-METHYLTRANSFERASE FIBRILLARIN"/>
    <property type="match status" value="1"/>
</dbReference>
<keyword evidence="6" id="KW-0949">S-adenosyl-L-methionine</keyword>
<keyword evidence="8" id="KW-0539">Nucleus</keyword>
<comment type="subcellular location">
    <subcellularLocation>
        <location evidence="1">Nucleus</location>
        <location evidence="1">Nucleolus</location>
    </subcellularLocation>
</comment>
<keyword evidence="3" id="KW-0698">rRNA processing</keyword>
<dbReference type="RefSeq" id="XP_028383820.2">
    <property type="nucleotide sequence ID" value="XM_028528019.2"/>
</dbReference>
<dbReference type="InterPro" id="IPR000692">
    <property type="entry name" value="Fibrillarin"/>
</dbReference>
<keyword evidence="5" id="KW-0808">Transferase</keyword>